<gene>
    <name evidence="3" type="ORF">GCM10007420_12190</name>
</gene>
<keyword evidence="1" id="KW-0812">Transmembrane</keyword>
<evidence type="ECO:0000259" key="2">
    <source>
        <dbReference type="Pfam" id="PF07811"/>
    </source>
</evidence>
<sequence length="142" mass="15446">MLLMKRLSDFLRDRSGTPAVEFALLAPVFLVLIVSAIDVAHIAFQRSDMTGAIRSGTQYFMAGGTHPERAKAIVEGAWGSRPDEAVVHAERICECGETEASCNLLCPDQSVPVAYAIITIEAPVSGFFMTHYSSVSDKVRVR</sequence>
<accession>A0ABQ1XMT4</accession>
<organism evidence="3 4">
    <name type="scientific">Glycocaulis albus</name>
    <dbReference type="NCBI Taxonomy" id="1382801"/>
    <lineage>
        <taxon>Bacteria</taxon>
        <taxon>Pseudomonadati</taxon>
        <taxon>Pseudomonadota</taxon>
        <taxon>Alphaproteobacteria</taxon>
        <taxon>Maricaulales</taxon>
        <taxon>Maricaulaceae</taxon>
        <taxon>Glycocaulis</taxon>
    </lineage>
</organism>
<dbReference type="RefSeq" id="WP_188451670.1">
    <property type="nucleotide sequence ID" value="NZ_BMFS01000004.1"/>
</dbReference>
<evidence type="ECO:0000256" key="1">
    <source>
        <dbReference type="SAM" id="Phobius"/>
    </source>
</evidence>
<feature type="domain" description="TadE-like" evidence="2">
    <location>
        <begin position="19"/>
        <end position="56"/>
    </location>
</feature>
<dbReference type="Proteomes" id="UP000648722">
    <property type="component" value="Unassembled WGS sequence"/>
</dbReference>
<proteinExistence type="predicted"/>
<dbReference type="Pfam" id="PF07811">
    <property type="entry name" value="TadE"/>
    <property type="match status" value="1"/>
</dbReference>
<dbReference type="InterPro" id="IPR012495">
    <property type="entry name" value="TadE-like_dom"/>
</dbReference>
<evidence type="ECO:0000313" key="4">
    <source>
        <dbReference type="Proteomes" id="UP000648722"/>
    </source>
</evidence>
<evidence type="ECO:0000313" key="3">
    <source>
        <dbReference type="EMBL" id="GGG97974.1"/>
    </source>
</evidence>
<keyword evidence="1" id="KW-0472">Membrane</keyword>
<protein>
    <recommendedName>
        <fullName evidence="2">TadE-like domain-containing protein</fullName>
    </recommendedName>
</protein>
<keyword evidence="1" id="KW-1133">Transmembrane helix</keyword>
<dbReference type="EMBL" id="BMFS01000004">
    <property type="protein sequence ID" value="GGG97974.1"/>
    <property type="molecule type" value="Genomic_DNA"/>
</dbReference>
<reference evidence="4" key="1">
    <citation type="journal article" date="2019" name="Int. J. Syst. Evol. Microbiol.">
        <title>The Global Catalogue of Microorganisms (GCM) 10K type strain sequencing project: providing services to taxonomists for standard genome sequencing and annotation.</title>
        <authorList>
            <consortium name="The Broad Institute Genomics Platform"/>
            <consortium name="The Broad Institute Genome Sequencing Center for Infectious Disease"/>
            <person name="Wu L."/>
            <person name="Ma J."/>
        </authorList>
    </citation>
    <scope>NUCLEOTIDE SEQUENCE [LARGE SCALE GENOMIC DNA]</scope>
    <source>
        <strain evidence="4">CGMCC 1.12766</strain>
    </source>
</reference>
<comment type="caution">
    <text evidence="3">The sequence shown here is derived from an EMBL/GenBank/DDBJ whole genome shotgun (WGS) entry which is preliminary data.</text>
</comment>
<name>A0ABQ1XMT4_9PROT</name>
<keyword evidence="4" id="KW-1185">Reference proteome</keyword>
<feature type="transmembrane region" description="Helical" evidence="1">
    <location>
        <begin position="20"/>
        <end position="44"/>
    </location>
</feature>